<proteinExistence type="predicted"/>
<evidence type="ECO:0000313" key="2">
    <source>
        <dbReference type="Proteomes" id="UP000005025"/>
    </source>
</evidence>
<organism evidence="1 2">
    <name type="scientific">Lentilactobacillus kisonensis F0435</name>
    <dbReference type="NCBI Taxonomy" id="797516"/>
    <lineage>
        <taxon>Bacteria</taxon>
        <taxon>Bacillati</taxon>
        <taxon>Bacillota</taxon>
        <taxon>Bacilli</taxon>
        <taxon>Lactobacillales</taxon>
        <taxon>Lactobacillaceae</taxon>
        <taxon>Lentilactobacillus</taxon>
    </lineage>
</organism>
<evidence type="ECO:0000313" key="1">
    <source>
        <dbReference type="EMBL" id="EHO52242.1"/>
    </source>
</evidence>
<dbReference type="AlphaFoldDB" id="H1LF03"/>
<sequence length="96" mass="10974">MDVEKQHMAFFEKYSEGISVNPTVLYLAMTSLIPQLKPRDKLGRYVMHMYVLKRMTEESVQDIIDAFAELKEAKLIDGTSEISPTGAIVSFPKLYE</sequence>
<dbReference type="STRING" id="797516.HMPREF9104_01179"/>
<accession>H1LF03</accession>
<reference evidence="1 2" key="1">
    <citation type="submission" date="2011-09" db="EMBL/GenBank/DDBJ databases">
        <authorList>
            <person name="Weinstock G."/>
            <person name="Sodergren E."/>
            <person name="Clifton S."/>
            <person name="Fulton L."/>
            <person name="Fulton B."/>
            <person name="Courtney L."/>
            <person name="Fronick C."/>
            <person name="Harrison M."/>
            <person name="Strong C."/>
            <person name="Farmer C."/>
            <person name="Delahaunty K."/>
            <person name="Markovic C."/>
            <person name="Hall O."/>
            <person name="Minx P."/>
            <person name="Tomlinson C."/>
            <person name="Mitreva M."/>
            <person name="Hou S."/>
            <person name="Chen J."/>
            <person name="Wollam A."/>
            <person name="Pepin K.H."/>
            <person name="Johnson M."/>
            <person name="Bhonagiri V."/>
            <person name="Zhang X."/>
            <person name="Suruliraj S."/>
            <person name="Warren W."/>
            <person name="Chinwalla A."/>
            <person name="Mardis E.R."/>
            <person name="Wilson R.K."/>
        </authorList>
    </citation>
    <scope>NUCLEOTIDE SEQUENCE [LARGE SCALE GENOMIC DNA]</scope>
    <source>
        <strain evidence="1 2">F0435</strain>
    </source>
</reference>
<dbReference type="RefSeq" id="WP_008856356.1">
    <property type="nucleotide sequence ID" value="NZ_JH591026.1"/>
</dbReference>
<dbReference type="HOGENOM" id="CLU_2356196_0_0_9"/>
<dbReference type="Proteomes" id="UP000005025">
    <property type="component" value="Unassembled WGS sequence"/>
</dbReference>
<dbReference type="EMBL" id="AGRJ01000110">
    <property type="protein sequence ID" value="EHO52242.1"/>
    <property type="molecule type" value="Genomic_DNA"/>
</dbReference>
<gene>
    <name evidence="1" type="ORF">HMPREF9104_01179</name>
</gene>
<name>H1LF03_9LACO</name>
<protein>
    <submittedName>
        <fullName evidence="1">Uncharacterized protein</fullName>
    </submittedName>
</protein>
<dbReference type="PATRIC" id="fig|797516.3.peg.1055"/>
<comment type="caution">
    <text evidence="1">The sequence shown here is derived from an EMBL/GenBank/DDBJ whole genome shotgun (WGS) entry which is preliminary data.</text>
</comment>